<name>A0ABX0RKQ3_9GAMM</name>
<dbReference type="EMBL" id="VWXF01000022">
    <property type="protein sequence ID" value="NIF24738.1"/>
    <property type="molecule type" value="Genomic_DNA"/>
</dbReference>
<protein>
    <submittedName>
        <fullName evidence="1">Uncharacterized protein</fullName>
    </submittedName>
</protein>
<accession>A0ABX0RKQ3</accession>
<evidence type="ECO:0000313" key="2">
    <source>
        <dbReference type="Proteomes" id="UP001515683"/>
    </source>
</evidence>
<keyword evidence="2" id="KW-1185">Reference proteome</keyword>
<organism evidence="1 2">
    <name type="scientific">Candidatus Pantoea multigeneris</name>
    <dbReference type="NCBI Taxonomy" id="2608357"/>
    <lineage>
        <taxon>Bacteria</taxon>
        <taxon>Pseudomonadati</taxon>
        <taxon>Pseudomonadota</taxon>
        <taxon>Gammaproteobacteria</taxon>
        <taxon>Enterobacterales</taxon>
        <taxon>Erwiniaceae</taxon>
        <taxon>Pantoea</taxon>
    </lineage>
</organism>
<reference evidence="1 2" key="1">
    <citation type="journal article" date="2019" name="bioRxiv">
        <title>Bacteria contribute to plant secondary compound degradation in a generalist herbivore system.</title>
        <authorList>
            <person name="Francoeur C.B."/>
            <person name="Khadempour L."/>
            <person name="Moreira-Soto R.D."/>
            <person name="Gotting K."/>
            <person name="Book A.J."/>
            <person name="Pinto-Tomas A.A."/>
            <person name="Keefover-Ring K."/>
            <person name="Currie C.R."/>
        </authorList>
    </citation>
    <scope>NUCLEOTIDE SEQUENCE [LARGE SCALE GENOMIC DNA]</scope>
    <source>
        <strain evidence="1">Acro-835</strain>
    </source>
</reference>
<gene>
    <name evidence="1" type="ORF">F3J40_24520</name>
</gene>
<dbReference type="Proteomes" id="UP001515683">
    <property type="component" value="Unassembled WGS sequence"/>
</dbReference>
<evidence type="ECO:0000313" key="1">
    <source>
        <dbReference type="EMBL" id="NIF24738.1"/>
    </source>
</evidence>
<proteinExistence type="predicted"/>
<dbReference type="RefSeq" id="WP_167018768.1">
    <property type="nucleotide sequence ID" value="NZ_VWXF01000022.1"/>
</dbReference>
<comment type="caution">
    <text evidence="1">The sequence shown here is derived from an EMBL/GenBank/DDBJ whole genome shotgun (WGS) entry which is preliminary data.</text>
</comment>
<sequence length="59" mass="6741">MKKATAVECEVLNSLQRTLLKVSKKKNVAERVNDLGDIRLVLKYSLEQIEKIILLEISD</sequence>